<dbReference type="Proteomes" id="UP000190989">
    <property type="component" value="Unassembled WGS sequence"/>
</dbReference>
<dbReference type="EMBL" id="FVZE01000006">
    <property type="protein sequence ID" value="SLK06575.1"/>
    <property type="molecule type" value="Genomic_DNA"/>
</dbReference>
<proteinExistence type="predicted"/>
<dbReference type="AlphaFoldDB" id="A0A1U6IEX7"/>
<gene>
    <name evidence="1" type="ORF">SAMN06295987_10611</name>
</gene>
<evidence type="ECO:0000313" key="2">
    <source>
        <dbReference type="Proteomes" id="UP000190989"/>
    </source>
</evidence>
<name>A0A1U6IEX7_9SPHN</name>
<dbReference type="RefSeq" id="WP_079731211.1">
    <property type="nucleotide sequence ID" value="NZ_FVZE01000006.1"/>
</dbReference>
<protein>
    <submittedName>
        <fullName evidence="1">Uncharacterized protein</fullName>
    </submittedName>
</protein>
<organism evidence="1 2">
    <name type="scientific">Novosphingobium mathurense</name>
    <dbReference type="NCBI Taxonomy" id="428990"/>
    <lineage>
        <taxon>Bacteria</taxon>
        <taxon>Pseudomonadati</taxon>
        <taxon>Pseudomonadota</taxon>
        <taxon>Alphaproteobacteria</taxon>
        <taxon>Sphingomonadales</taxon>
        <taxon>Sphingomonadaceae</taxon>
        <taxon>Novosphingobium</taxon>
    </lineage>
</organism>
<accession>A0A1U6IEX7</accession>
<keyword evidence="2" id="KW-1185">Reference proteome</keyword>
<dbReference type="STRING" id="428990.SAMN06295987_10611"/>
<sequence length="70" mass="7401">MTRSAPSRSRSLIRESDLRRFARISSEEGVTIRSRLDPDGGVTITINPAAAAPAIASDSLDARLDAFGAS</sequence>
<evidence type="ECO:0000313" key="1">
    <source>
        <dbReference type="EMBL" id="SLK06575.1"/>
    </source>
</evidence>
<reference evidence="2" key="1">
    <citation type="submission" date="2017-02" db="EMBL/GenBank/DDBJ databases">
        <authorList>
            <person name="Varghese N."/>
            <person name="Submissions S."/>
        </authorList>
    </citation>
    <scope>NUCLEOTIDE SEQUENCE [LARGE SCALE GENOMIC DNA]</scope>
    <source>
        <strain evidence="2">SM117</strain>
    </source>
</reference>